<evidence type="ECO:0000256" key="7">
    <source>
        <dbReference type="ARBA" id="ARBA00022679"/>
    </source>
</evidence>
<name>A0ABS9HR79_9GAMM</name>
<keyword evidence="5 11" id="KW-0032">Aminotransferase</keyword>
<reference evidence="13" key="1">
    <citation type="submission" date="2022-01" db="EMBL/GenBank/DDBJ databases">
        <title>Lysobacter chinensis sp. nov., a bacterium isolated from cow dung compost.</title>
        <authorList>
            <person name="Liu Y."/>
        </authorList>
    </citation>
    <scope>NUCLEOTIDE SEQUENCE</scope>
    <source>
        <strain evidence="13">TLK-CK17</strain>
    </source>
</reference>
<evidence type="ECO:0000256" key="8">
    <source>
        <dbReference type="ARBA" id="ARBA00022898"/>
    </source>
</evidence>
<comment type="pathway">
    <text evidence="2 11">Amino-acid biosynthesis; L-histidine biosynthesis; L-histidine from 5-phospho-alpha-D-ribose 1-diphosphate: step 7/9.</text>
</comment>
<gene>
    <name evidence="11 13" type="primary">hisC</name>
    <name evidence="13" type="ORF">L3V18_03220</name>
</gene>
<dbReference type="NCBIfam" id="TIGR01141">
    <property type="entry name" value="hisC"/>
    <property type="match status" value="1"/>
</dbReference>
<feature type="domain" description="Aminotransferase class I/classII large" evidence="12">
    <location>
        <begin position="42"/>
        <end position="358"/>
    </location>
</feature>
<evidence type="ECO:0000256" key="1">
    <source>
        <dbReference type="ARBA" id="ARBA00001933"/>
    </source>
</evidence>
<comment type="cofactor">
    <cofactor evidence="1 11">
        <name>pyridoxal 5'-phosphate</name>
        <dbReference type="ChEBI" id="CHEBI:597326"/>
    </cofactor>
</comment>
<evidence type="ECO:0000256" key="3">
    <source>
        <dbReference type="ARBA" id="ARBA00007970"/>
    </source>
</evidence>
<dbReference type="HAMAP" id="MF_01023">
    <property type="entry name" value="HisC_aminotrans_2"/>
    <property type="match status" value="1"/>
</dbReference>
<evidence type="ECO:0000313" key="13">
    <source>
        <dbReference type="EMBL" id="MCF7220803.1"/>
    </source>
</evidence>
<reference evidence="13" key="2">
    <citation type="submission" date="2022-01" db="EMBL/GenBank/DDBJ databases">
        <authorList>
            <person name="Zhou L.Y."/>
        </authorList>
    </citation>
    <scope>NUCLEOTIDE SEQUENCE</scope>
    <source>
        <strain evidence="13">TLK-CK17</strain>
    </source>
</reference>
<evidence type="ECO:0000256" key="5">
    <source>
        <dbReference type="ARBA" id="ARBA00022576"/>
    </source>
</evidence>
<evidence type="ECO:0000256" key="10">
    <source>
        <dbReference type="ARBA" id="ARBA00047481"/>
    </source>
</evidence>
<evidence type="ECO:0000256" key="2">
    <source>
        <dbReference type="ARBA" id="ARBA00005011"/>
    </source>
</evidence>
<dbReference type="InterPro" id="IPR015421">
    <property type="entry name" value="PyrdxlP-dep_Trfase_major"/>
</dbReference>
<dbReference type="GO" id="GO:0004400">
    <property type="term" value="F:histidinol-phosphate transaminase activity"/>
    <property type="evidence" value="ECO:0007669"/>
    <property type="project" value="UniProtKB-EC"/>
</dbReference>
<keyword evidence="8 11" id="KW-0663">Pyridoxal phosphate</keyword>
<protein>
    <recommendedName>
        <fullName evidence="11">Histidinol-phosphate aminotransferase</fullName>
        <ecNumber evidence="11">2.6.1.9</ecNumber>
    </recommendedName>
    <alternativeName>
        <fullName evidence="11">Imidazole acetol-phosphate transaminase</fullName>
    </alternativeName>
</protein>
<comment type="similarity">
    <text evidence="3 11">Belongs to the class-II pyridoxal-phosphate-dependent aminotransferase family. Histidinol-phosphate aminotransferase subfamily.</text>
</comment>
<dbReference type="PANTHER" id="PTHR42885">
    <property type="entry name" value="HISTIDINOL-PHOSPHATE AMINOTRANSFERASE-RELATED"/>
    <property type="match status" value="1"/>
</dbReference>
<comment type="subunit">
    <text evidence="4 11">Homodimer.</text>
</comment>
<evidence type="ECO:0000256" key="9">
    <source>
        <dbReference type="ARBA" id="ARBA00023102"/>
    </source>
</evidence>
<keyword evidence="6 11" id="KW-0028">Amino-acid biosynthesis</keyword>
<keyword evidence="14" id="KW-1185">Reference proteome</keyword>
<evidence type="ECO:0000259" key="12">
    <source>
        <dbReference type="Pfam" id="PF00155"/>
    </source>
</evidence>
<dbReference type="InterPro" id="IPR005861">
    <property type="entry name" value="HisP_aminotrans"/>
</dbReference>
<dbReference type="InterPro" id="IPR015422">
    <property type="entry name" value="PyrdxlP-dep_Trfase_small"/>
</dbReference>
<organism evidence="13 14">
    <name type="scientific">Marilutibacter chinensis</name>
    <dbReference type="NCBI Taxonomy" id="2912247"/>
    <lineage>
        <taxon>Bacteria</taxon>
        <taxon>Pseudomonadati</taxon>
        <taxon>Pseudomonadota</taxon>
        <taxon>Gammaproteobacteria</taxon>
        <taxon>Lysobacterales</taxon>
        <taxon>Lysobacteraceae</taxon>
        <taxon>Marilutibacter</taxon>
    </lineage>
</organism>
<comment type="catalytic activity">
    <reaction evidence="10 11">
        <text>L-histidinol phosphate + 2-oxoglutarate = 3-(imidazol-4-yl)-2-oxopropyl phosphate + L-glutamate</text>
        <dbReference type="Rhea" id="RHEA:23744"/>
        <dbReference type="ChEBI" id="CHEBI:16810"/>
        <dbReference type="ChEBI" id="CHEBI:29985"/>
        <dbReference type="ChEBI" id="CHEBI:57766"/>
        <dbReference type="ChEBI" id="CHEBI:57980"/>
        <dbReference type="EC" id="2.6.1.9"/>
    </reaction>
</comment>
<keyword evidence="7 11" id="KW-0808">Transferase</keyword>
<accession>A0ABS9HR79</accession>
<evidence type="ECO:0000256" key="11">
    <source>
        <dbReference type="HAMAP-Rule" id="MF_01023"/>
    </source>
</evidence>
<comment type="caution">
    <text evidence="13">The sequence shown here is derived from an EMBL/GenBank/DDBJ whole genome shotgun (WGS) entry which is preliminary data.</text>
</comment>
<sequence>MSADTVNGVLDLVRPDLRDFAGYRSARSDRTEGRIWLNANESAWDSPAAAGAGLRRYPEPQPQALREALAGMYGVAPSQVLVGRGSDEGIDLLIRALCRPGADAVVITSPTFGMYAVCARLHGARVVDVPLLDTADGFECDFEAVAAASERAAARIVFLCSPGNPSGTLLPRDAIRRLASRLRGRAVVVVDEAYIEYAQAASLASLLDEFDNVAVLRTLSKAHALAAARIGTVIAADALIGVLQRCQAPYPLPLPCVEAALAAVSRAARDVTVGRVQATVDERQRLYAALRSLPGVRRAYPSRANFLLVRFDDAGGVCRRLLDAGVVVRDMRAQDALGDALRISIGTPEQSAQVLEVLRRGSGAGARVAVA</sequence>
<dbReference type="Pfam" id="PF00155">
    <property type="entry name" value="Aminotran_1_2"/>
    <property type="match status" value="1"/>
</dbReference>
<dbReference type="InterPro" id="IPR004839">
    <property type="entry name" value="Aminotransferase_I/II_large"/>
</dbReference>
<evidence type="ECO:0000256" key="6">
    <source>
        <dbReference type="ARBA" id="ARBA00022605"/>
    </source>
</evidence>
<dbReference type="RefSeq" id="WP_237053150.1">
    <property type="nucleotide sequence ID" value="NZ_JAKJPO010000001.1"/>
</dbReference>
<keyword evidence="9 11" id="KW-0368">Histidine biosynthesis</keyword>
<proteinExistence type="inferred from homology"/>
<dbReference type="Proteomes" id="UP001430796">
    <property type="component" value="Unassembled WGS sequence"/>
</dbReference>
<dbReference type="Gene3D" id="3.90.1150.10">
    <property type="entry name" value="Aspartate Aminotransferase, domain 1"/>
    <property type="match status" value="1"/>
</dbReference>
<feature type="modified residue" description="N6-(pyridoxal phosphate)lysine" evidence="11">
    <location>
        <position position="221"/>
    </location>
</feature>
<dbReference type="Gene3D" id="3.40.640.10">
    <property type="entry name" value="Type I PLP-dependent aspartate aminotransferase-like (Major domain)"/>
    <property type="match status" value="1"/>
</dbReference>
<evidence type="ECO:0000313" key="14">
    <source>
        <dbReference type="Proteomes" id="UP001430796"/>
    </source>
</evidence>
<dbReference type="SUPFAM" id="SSF53383">
    <property type="entry name" value="PLP-dependent transferases"/>
    <property type="match status" value="1"/>
</dbReference>
<evidence type="ECO:0000256" key="4">
    <source>
        <dbReference type="ARBA" id="ARBA00011738"/>
    </source>
</evidence>
<dbReference type="EC" id="2.6.1.9" evidence="11"/>
<dbReference type="PANTHER" id="PTHR42885:SF2">
    <property type="entry name" value="HISTIDINOL-PHOSPHATE AMINOTRANSFERASE"/>
    <property type="match status" value="1"/>
</dbReference>
<dbReference type="CDD" id="cd00609">
    <property type="entry name" value="AAT_like"/>
    <property type="match status" value="1"/>
</dbReference>
<dbReference type="InterPro" id="IPR015424">
    <property type="entry name" value="PyrdxlP-dep_Trfase"/>
</dbReference>
<dbReference type="EMBL" id="JAKJPO010000001">
    <property type="protein sequence ID" value="MCF7220803.1"/>
    <property type="molecule type" value="Genomic_DNA"/>
</dbReference>